<name>A0A1W0E921_9MICR</name>
<evidence type="ECO:0000313" key="3">
    <source>
        <dbReference type="EMBL" id="OQS55757.1"/>
    </source>
</evidence>
<accession>A0A1W0E921</accession>
<gene>
    <name evidence="3" type="primary">Myophilin</name>
    <name evidence="2" type="ORF">EHP00_2589</name>
    <name evidence="3" type="ORF">EHP00_474</name>
</gene>
<dbReference type="Gene3D" id="1.10.418.10">
    <property type="entry name" value="Calponin-like domain"/>
    <property type="match status" value="1"/>
</dbReference>
<dbReference type="PRINTS" id="PR00888">
    <property type="entry name" value="SM22CALPONIN"/>
</dbReference>
<reference evidence="3 4" key="1">
    <citation type="journal article" date="2017" name="Environ. Microbiol.">
        <title>Decay of the glycolytic pathway and adaptation to intranuclear parasitism within Enterocytozoonidae microsporidia.</title>
        <authorList>
            <person name="Wiredu Boakye D."/>
            <person name="Jaroenlak P."/>
            <person name="Prachumwat A."/>
            <person name="Williams T.A."/>
            <person name="Bateman K.S."/>
            <person name="Itsathitphaisarn O."/>
            <person name="Sritunyalucksana K."/>
            <person name="Paszkiewicz K.H."/>
            <person name="Moore K.A."/>
            <person name="Stentiford G.D."/>
            <person name="Williams B.A."/>
        </authorList>
    </citation>
    <scope>NUCLEOTIDE SEQUENCE [LARGE SCALE GENOMIC DNA]</scope>
    <source>
        <strain evidence="3 4">TH1</strain>
    </source>
</reference>
<dbReference type="GO" id="GO:0015629">
    <property type="term" value="C:actin cytoskeleton"/>
    <property type="evidence" value="ECO:0007669"/>
    <property type="project" value="TreeGrafter"/>
</dbReference>
<dbReference type="EMBL" id="MNPJ01000002">
    <property type="protein sequence ID" value="OQS55757.1"/>
    <property type="molecule type" value="Genomic_DNA"/>
</dbReference>
<dbReference type="PANTHER" id="PTHR47385">
    <property type="entry name" value="CALPONIN"/>
    <property type="match status" value="1"/>
</dbReference>
<keyword evidence="4" id="KW-1185">Reference proteome</keyword>
<comment type="caution">
    <text evidence="3">The sequence shown here is derived from an EMBL/GenBank/DDBJ whole genome shotgun (WGS) entry which is preliminary data.</text>
</comment>
<dbReference type="STRING" id="646526.A0A1W0E921"/>
<organism evidence="3 4">
    <name type="scientific">Ecytonucleospora hepatopenaei</name>
    <dbReference type="NCBI Taxonomy" id="646526"/>
    <lineage>
        <taxon>Eukaryota</taxon>
        <taxon>Fungi</taxon>
        <taxon>Fungi incertae sedis</taxon>
        <taxon>Microsporidia</taxon>
        <taxon>Enterocytozoonidae</taxon>
        <taxon>Ecytonucleospora</taxon>
    </lineage>
</organism>
<dbReference type="Proteomes" id="UP000192758">
    <property type="component" value="Unassembled WGS sequence"/>
</dbReference>
<evidence type="ECO:0000259" key="1">
    <source>
        <dbReference type="PROSITE" id="PS50021"/>
    </source>
</evidence>
<feature type="domain" description="Calponin-homology (CH)" evidence="1">
    <location>
        <begin position="9"/>
        <end position="116"/>
    </location>
</feature>
<dbReference type="GO" id="GO:0007015">
    <property type="term" value="P:actin filament organization"/>
    <property type="evidence" value="ECO:0007669"/>
    <property type="project" value="TreeGrafter"/>
</dbReference>
<dbReference type="OrthoDB" id="21595at2759"/>
<dbReference type="VEuPathDB" id="MicrosporidiaDB:EHP00_2589"/>
<dbReference type="InterPro" id="IPR036872">
    <property type="entry name" value="CH_dom_sf"/>
</dbReference>
<dbReference type="InterPro" id="IPR050606">
    <property type="entry name" value="Calponin-like"/>
</dbReference>
<dbReference type="SUPFAM" id="SSF47576">
    <property type="entry name" value="Calponin-homology domain, CH-domain"/>
    <property type="match status" value="1"/>
</dbReference>
<evidence type="ECO:0000313" key="4">
    <source>
        <dbReference type="Proteomes" id="UP000192758"/>
    </source>
</evidence>
<dbReference type="InterPro" id="IPR003096">
    <property type="entry name" value="SM22_calponin"/>
</dbReference>
<dbReference type="EMBL" id="MNPJ01000003">
    <property type="protein sequence ID" value="OQS55694.1"/>
    <property type="molecule type" value="Genomic_DNA"/>
</dbReference>
<dbReference type="AlphaFoldDB" id="A0A1W0E921"/>
<sequence length="150" mass="17479">MLSPLQKETETDKEIIQWINIVLNENNDLNDDLYHLIKDGKKLCQIANKVIQNPSNKMPHKLTAPYFIMENIEYFINAVKEVGVPDHYNFLTVDLYEGKDMRQVKIAIMSFARYCHKKKNSFPLIGPKEATKSEIKKSMIEIDSFLTDKE</sequence>
<dbReference type="Pfam" id="PF00307">
    <property type="entry name" value="CH"/>
    <property type="match status" value="1"/>
</dbReference>
<dbReference type="GO" id="GO:0051015">
    <property type="term" value="F:actin filament binding"/>
    <property type="evidence" value="ECO:0007669"/>
    <property type="project" value="TreeGrafter"/>
</dbReference>
<dbReference type="PANTHER" id="PTHR47385:SF14">
    <property type="entry name" value="TRANSGELIN"/>
    <property type="match status" value="1"/>
</dbReference>
<dbReference type="VEuPathDB" id="MicrosporidiaDB:EHP00_474"/>
<proteinExistence type="predicted"/>
<dbReference type="PROSITE" id="PS50021">
    <property type="entry name" value="CH"/>
    <property type="match status" value="1"/>
</dbReference>
<dbReference type="SMART" id="SM00033">
    <property type="entry name" value="CH"/>
    <property type="match status" value="1"/>
</dbReference>
<dbReference type="InterPro" id="IPR001715">
    <property type="entry name" value="CH_dom"/>
</dbReference>
<evidence type="ECO:0000313" key="2">
    <source>
        <dbReference type="EMBL" id="OQS55694.1"/>
    </source>
</evidence>
<protein>
    <submittedName>
        <fullName evidence="3">Myophilin</fullName>
    </submittedName>
</protein>